<gene>
    <name evidence="3" type="ORF">Q4481_03985</name>
</gene>
<dbReference type="Pfam" id="PF00353">
    <property type="entry name" value="HemolysinCabind"/>
    <property type="match status" value="1"/>
</dbReference>
<dbReference type="InterPro" id="IPR001343">
    <property type="entry name" value="Hemolysn_Ca-bd"/>
</dbReference>
<dbReference type="SUPFAM" id="SSF51120">
    <property type="entry name" value="beta-Roll"/>
    <property type="match status" value="1"/>
</dbReference>
<evidence type="ECO:0000256" key="1">
    <source>
        <dbReference type="ARBA" id="ARBA00005519"/>
    </source>
</evidence>
<organism evidence="3 4">
    <name type="scientific">Rhizobium alvei</name>
    <dbReference type="NCBI Taxonomy" id="1132659"/>
    <lineage>
        <taxon>Bacteria</taxon>
        <taxon>Pseudomonadati</taxon>
        <taxon>Pseudomonadota</taxon>
        <taxon>Alphaproteobacteria</taxon>
        <taxon>Hyphomicrobiales</taxon>
        <taxon>Rhizobiaceae</taxon>
        <taxon>Rhizobium/Agrobacterium group</taxon>
        <taxon>Rhizobium</taxon>
    </lineage>
</organism>
<dbReference type="RefSeq" id="WP_304374992.1">
    <property type="nucleotide sequence ID" value="NZ_JAUOZU010000003.1"/>
</dbReference>
<dbReference type="InterPro" id="IPR013320">
    <property type="entry name" value="ConA-like_dom_sf"/>
</dbReference>
<keyword evidence="2" id="KW-0326">Glycosidase</keyword>
<reference evidence="3" key="2">
    <citation type="submission" date="2023-07" db="EMBL/GenBank/DDBJ databases">
        <authorList>
            <person name="Shen H."/>
        </authorList>
    </citation>
    <scope>NUCLEOTIDE SEQUENCE</scope>
    <source>
        <strain evidence="3">TNR-22</strain>
    </source>
</reference>
<keyword evidence="2" id="KW-0624">Polysaccharide degradation</keyword>
<dbReference type="InterPro" id="IPR013319">
    <property type="entry name" value="GH11/12"/>
</dbReference>
<evidence type="ECO:0000256" key="2">
    <source>
        <dbReference type="RuleBase" id="RU361163"/>
    </source>
</evidence>
<dbReference type="SUPFAM" id="SSF49899">
    <property type="entry name" value="Concanavalin A-like lectins/glucanases"/>
    <property type="match status" value="1"/>
</dbReference>
<accession>A0ABT8YHE4</accession>
<dbReference type="EMBL" id="JAUOZU010000003">
    <property type="protein sequence ID" value="MDO6963103.1"/>
    <property type="molecule type" value="Genomic_DNA"/>
</dbReference>
<dbReference type="PRINTS" id="PR00313">
    <property type="entry name" value="CABNDNGRPT"/>
</dbReference>
<keyword evidence="2" id="KW-0119">Carbohydrate metabolism</keyword>
<dbReference type="InterPro" id="IPR002594">
    <property type="entry name" value="GH12"/>
</dbReference>
<evidence type="ECO:0000313" key="3">
    <source>
        <dbReference type="EMBL" id="MDO6963103.1"/>
    </source>
</evidence>
<dbReference type="PANTHER" id="PTHR34002">
    <property type="entry name" value="BLR1656 PROTEIN"/>
    <property type="match status" value="1"/>
</dbReference>
<dbReference type="PANTHER" id="PTHR34002:SF9">
    <property type="entry name" value="XYLOGLUCAN-SPECIFIC ENDO-BETA-1,4-GLUCANASE A"/>
    <property type="match status" value="1"/>
</dbReference>
<sequence>MARKTLANDWDSVRLGDYELVNNVWNKGDLVQGTDYTQSVLYDPNDLSANITFKWDWGSDKGHVLAYPEVIVGYKPWGKSGTDTFNSRISDIRSFDVSHDFTISGQTKLFNVAYDLWLTDKPLGGENAITTELMVWAHKGGLGQFGDDAYVGRFSDGGINYKIYTYDDFGDSSGGSAHTWRYIAFVADKDAPDATFDMRDILTEAIRRGLVSEKDYVTGYEIGAEINGGKGRLDIHSLTHRFETYDAGSGADRLVGTANRDRLYGLAGNDTLLGRAGNDLLSGGKGGDTLTGGAGADTFLFRESGADADRITDFQSGTDSISLSKRVFAAFSDGKVDAAEFRTGSAFLEETHLLYNRESGKLFYDADGSAGAHSAELIAVFENNAKLSASAFDIL</sequence>
<proteinExistence type="inferred from homology"/>
<comment type="caution">
    <text evidence="3">The sequence shown here is derived from an EMBL/GenBank/DDBJ whole genome shotgun (WGS) entry which is preliminary data.</text>
</comment>
<protein>
    <submittedName>
        <fullName evidence="3">Uncharacterized protein</fullName>
    </submittedName>
</protein>
<dbReference type="Gene3D" id="2.60.120.180">
    <property type="match status" value="1"/>
</dbReference>
<dbReference type="Pfam" id="PF01670">
    <property type="entry name" value="Glyco_hydro_12"/>
    <property type="match status" value="1"/>
</dbReference>
<evidence type="ECO:0000313" key="4">
    <source>
        <dbReference type="Proteomes" id="UP001174932"/>
    </source>
</evidence>
<keyword evidence="2" id="KW-0378">Hydrolase</keyword>
<name>A0ABT8YHE4_9HYPH</name>
<reference evidence="3" key="1">
    <citation type="journal article" date="2015" name="Int. J. Syst. Evol. Microbiol.">
        <title>Rhizobium alvei sp. nov., isolated from a freshwater river.</title>
        <authorList>
            <person name="Sheu S.Y."/>
            <person name="Huang H.W."/>
            <person name="Young C.C."/>
            <person name="Chen W.M."/>
        </authorList>
    </citation>
    <scope>NUCLEOTIDE SEQUENCE</scope>
    <source>
        <strain evidence="3">TNR-22</strain>
    </source>
</reference>
<dbReference type="InterPro" id="IPR018511">
    <property type="entry name" value="Hemolysin-typ_Ca-bd_CS"/>
</dbReference>
<dbReference type="InterPro" id="IPR011049">
    <property type="entry name" value="Serralysin-like_metalloprot_C"/>
</dbReference>
<dbReference type="PROSITE" id="PS00330">
    <property type="entry name" value="HEMOLYSIN_CALCIUM"/>
    <property type="match status" value="2"/>
</dbReference>
<comment type="similarity">
    <text evidence="1 2">Belongs to the glycosyl hydrolase 12 (cellulase H) family.</text>
</comment>
<dbReference type="Proteomes" id="UP001174932">
    <property type="component" value="Unassembled WGS sequence"/>
</dbReference>
<keyword evidence="4" id="KW-1185">Reference proteome</keyword>